<dbReference type="PROSITE" id="PS51828">
    <property type="entry name" value="PTX_2"/>
    <property type="match status" value="1"/>
</dbReference>
<dbReference type="InterPro" id="IPR016186">
    <property type="entry name" value="C-type_lectin-like/link_sf"/>
</dbReference>
<evidence type="ECO:0000256" key="1">
    <source>
        <dbReference type="ARBA" id="ARBA00001913"/>
    </source>
</evidence>
<organism evidence="9 10">
    <name type="scientific">Penaeus vannamei</name>
    <name type="common">Whiteleg shrimp</name>
    <name type="synonym">Litopenaeus vannamei</name>
    <dbReference type="NCBI Taxonomy" id="6689"/>
    <lineage>
        <taxon>Eukaryota</taxon>
        <taxon>Metazoa</taxon>
        <taxon>Ecdysozoa</taxon>
        <taxon>Arthropoda</taxon>
        <taxon>Crustacea</taxon>
        <taxon>Multicrustacea</taxon>
        <taxon>Malacostraca</taxon>
        <taxon>Eumalacostraca</taxon>
        <taxon>Eucarida</taxon>
        <taxon>Decapoda</taxon>
        <taxon>Dendrobranchiata</taxon>
        <taxon>Penaeoidea</taxon>
        <taxon>Penaeidae</taxon>
        <taxon>Penaeus</taxon>
    </lineage>
</organism>
<dbReference type="Pfam" id="PF00059">
    <property type="entry name" value="Lectin_C"/>
    <property type="match status" value="1"/>
</dbReference>
<reference evidence="9 10" key="1">
    <citation type="submission" date="2018-04" db="EMBL/GenBank/DDBJ databases">
        <authorList>
            <person name="Zhang X."/>
            <person name="Yuan J."/>
            <person name="Li F."/>
            <person name="Xiang J."/>
        </authorList>
    </citation>
    <scope>NUCLEOTIDE SEQUENCE [LARGE SCALE GENOMIC DNA]</scope>
    <source>
        <tissue evidence="9">Muscle</tissue>
    </source>
</reference>
<dbReference type="InterPro" id="IPR036055">
    <property type="entry name" value="LDL_receptor-like_sf"/>
</dbReference>
<protein>
    <submittedName>
        <fullName evidence="9">Putative pentraxin fusion protein-like</fullName>
    </submittedName>
</protein>
<dbReference type="Pfam" id="PF00354">
    <property type="entry name" value="Pentaxin"/>
    <property type="match status" value="1"/>
</dbReference>
<dbReference type="CDD" id="cd00037">
    <property type="entry name" value="CLECT"/>
    <property type="match status" value="1"/>
</dbReference>
<feature type="disulfide bond" evidence="6">
    <location>
        <begin position="544"/>
        <end position="559"/>
    </location>
</feature>
<gene>
    <name evidence="9" type="ORF">C7M84_008954</name>
</gene>
<dbReference type="GO" id="GO:0046872">
    <property type="term" value="F:metal ion binding"/>
    <property type="evidence" value="ECO:0007669"/>
    <property type="project" value="UniProtKB-KW"/>
</dbReference>
<dbReference type="PROSITE" id="PS50068">
    <property type="entry name" value="LDLRA_2"/>
    <property type="match status" value="1"/>
</dbReference>
<dbReference type="Gene3D" id="2.60.120.200">
    <property type="match status" value="1"/>
</dbReference>
<dbReference type="InterPro" id="IPR013320">
    <property type="entry name" value="ConA-like_dom_sf"/>
</dbReference>
<evidence type="ECO:0000259" key="7">
    <source>
        <dbReference type="PROSITE" id="PS50041"/>
    </source>
</evidence>
<dbReference type="Gene3D" id="3.10.100.10">
    <property type="entry name" value="Mannose-Binding Protein A, subunit A"/>
    <property type="match status" value="1"/>
</dbReference>
<dbReference type="SMART" id="SM00159">
    <property type="entry name" value="PTX"/>
    <property type="match status" value="1"/>
</dbReference>
<evidence type="ECO:0000313" key="9">
    <source>
        <dbReference type="EMBL" id="ROT72648.1"/>
    </source>
</evidence>
<dbReference type="SMART" id="SM00192">
    <property type="entry name" value="LDLa"/>
    <property type="match status" value="1"/>
</dbReference>
<dbReference type="PROSITE" id="PS01209">
    <property type="entry name" value="LDLRA_1"/>
    <property type="match status" value="1"/>
</dbReference>
<evidence type="ECO:0000313" key="10">
    <source>
        <dbReference type="Proteomes" id="UP000283509"/>
    </source>
</evidence>
<evidence type="ECO:0000256" key="3">
    <source>
        <dbReference type="ARBA" id="ARBA00022837"/>
    </source>
</evidence>
<dbReference type="InterPro" id="IPR002172">
    <property type="entry name" value="LDrepeatLR_classA_rpt"/>
</dbReference>
<dbReference type="InterPro" id="IPR023415">
    <property type="entry name" value="LDLR_class-A_CS"/>
</dbReference>
<comment type="caution">
    <text evidence="6">Lacks conserved residue(s) required for the propagation of feature annotation.</text>
</comment>
<sequence length="597" mass="66328">MRRSREREHAGGKVMQPASLCHAIDTFRGVLSALNSEAVTSLRAKKMKSLLLCLTSCLLAYGAGEELDLKEKKGVLVLQQSQLPNIKSFAVWDGNLQKSLSAFTLCYRIKIYYYRPEVTVFSYIDTQFKKIRTDHNRRGVQVIVNAHGFRIQTNIITPLMHWAAFCFALDATDGFYAIYFNGEKWEPQVHQNDSESTVSAPDFTPTSTKLMGVDGTIVLGQDQDAPAAVYDATQSFSGEVADVNVWSRVLSGAEMAASTSCEGRPQGDVLAWDAASWTLGEDAAKTSLPLEETCDVLPLPYYLFTEELKFSDASSLCQAFGGELATPRSPEEQEAIFNLASQNGNVCTSDGGALTWLGIGDGAEEGVWRTNKDKTKITYRNWAQSQPNGGTVENCAVMEGSIFKGRWSDQSCRKSFKECAMCSLAMPVLLRFRGICDANLYDDRFVLAGKRNGKPYFRGYYRSQLFFAADGRWRLENIMMNNTYAHMVDDESDSIPIGTSKWIFSHGFCGEQAGVAQSLTLSQCAKNKEFTCDDGTCIPINQVCDRREQCTDMSDELDCSTVFRPRGYQSTLPPPSGNMSSPLPVYLNLTLRYWSES</sequence>
<dbReference type="InterPro" id="IPR001759">
    <property type="entry name" value="PTX_dom"/>
</dbReference>
<name>A0A423T867_PENVA</name>
<dbReference type="SUPFAM" id="SSF56436">
    <property type="entry name" value="C-type lectin-like"/>
    <property type="match status" value="1"/>
</dbReference>
<keyword evidence="2" id="KW-0479">Metal-binding</keyword>
<dbReference type="Pfam" id="PF00057">
    <property type="entry name" value="Ldl_recept_a"/>
    <property type="match status" value="1"/>
</dbReference>
<evidence type="ECO:0000256" key="4">
    <source>
        <dbReference type="ARBA" id="ARBA00023157"/>
    </source>
</evidence>
<dbReference type="InterPro" id="IPR051360">
    <property type="entry name" value="Neuronal_Pentraxin_Related"/>
</dbReference>
<dbReference type="InterPro" id="IPR001304">
    <property type="entry name" value="C-type_lectin-like"/>
</dbReference>
<keyword evidence="10" id="KW-1185">Reference proteome</keyword>
<dbReference type="InterPro" id="IPR016187">
    <property type="entry name" value="CTDL_fold"/>
</dbReference>
<comment type="caution">
    <text evidence="9">The sequence shown here is derived from an EMBL/GenBank/DDBJ whole genome shotgun (WGS) entry which is preliminary data.</text>
</comment>
<dbReference type="PRINTS" id="PR00895">
    <property type="entry name" value="PENTAXIN"/>
</dbReference>
<proteinExistence type="predicted"/>
<dbReference type="EMBL" id="QCYY01002125">
    <property type="protein sequence ID" value="ROT72648.1"/>
    <property type="molecule type" value="Genomic_DNA"/>
</dbReference>
<dbReference type="Gene3D" id="4.10.400.10">
    <property type="entry name" value="Low-density Lipoprotein Receptor"/>
    <property type="match status" value="1"/>
</dbReference>
<evidence type="ECO:0000256" key="6">
    <source>
        <dbReference type="PROSITE-ProRule" id="PRU00124"/>
    </source>
</evidence>
<feature type="domain" description="C-type lectin" evidence="7">
    <location>
        <begin position="301"/>
        <end position="414"/>
    </location>
</feature>
<dbReference type="PANTHER" id="PTHR19277:SF125">
    <property type="entry name" value="B6"/>
    <property type="match status" value="1"/>
</dbReference>
<dbReference type="SMART" id="SM00034">
    <property type="entry name" value="CLECT"/>
    <property type="match status" value="1"/>
</dbReference>
<evidence type="ECO:0000256" key="5">
    <source>
        <dbReference type="ARBA" id="ARBA00023180"/>
    </source>
</evidence>
<keyword evidence="4 6" id="KW-1015">Disulfide bond</keyword>
<feature type="domain" description="Pentraxin (PTX)" evidence="8">
    <location>
        <begin position="71"/>
        <end position="294"/>
    </location>
</feature>
<dbReference type="AlphaFoldDB" id="A0A423T867"/>
<dbReference type="SUPFAM" id="SSF57424">
    <property type="entry name" value="LDL receptor-like module"/>
    <property type="match status" value="1"/>
</dbReference>
<dbReference type="PANTHER" id="PTHR19277">
    <property type="entry name" value="PENTRAXIN"/>
    <property type="match status" value="1"/>
</dbReference>
<dbReference type="OrthoDB" id="10292157at2759"/>
<comment type="cofactor">
    <cofactor evidence="1">
        <name>Ca(2+)</name>
        <dbReference type="ChEBI" id="CHEBI:29108"/>
    </cofactor>
</comment>
<evidence type="ECO:0000259" key="8">
    <source>
        <dbReference type="PROSITE" id="PS51828"/>
    </source>
</evidence>
<dbReference type="Proteomes" id="UP000283509">
    <property type="component" value="Unassembled WGS sequence"/>
</dbReference>
<keyword evidence="5" id="KW-0325">Glycoprotein</keyword>
<feature type="disulfide bond" evidence="6">
    <location>
        <begin position="532"/>
        <end position="550"/>
    </location>
</feature>
<reference evidence="9 10" key="2">
    <citation type="submission" date="2019-01" db="EMBL/GenBank/DDBJ databases">
        <title>The decoding of complex shrimp genome reveals the adaptation for benthos swimmer, frequently molting mechanism and breeding impact on genome.</title>
        <authorList>
            <person name="Sun Y."/>
            <person name="Gao Y."/>
            <person name="Yu Y."/>
        </authorList>
    </citation>
    <scope>NUCLEOTIDE SEQUENCE [LARGE SCALE GENOMIC DNA]</scope>
    <source>
        <tissue evidence="9">Muscle</tissue>
    </source>
</reference>
<accession>A0A423T867</accession>
<evidence type="ECO:0000256" key="2">
    <source>
        <dbReference type="ARBA" id="ARBA00022723"/>
    </source>
</evidence>
<keyword evidence="3" id="KW-0106">Calcium</keyword>
<dbReference type="CDD" id="cd00112">
    <property type="entry name" value="LDLa"/>
    <property type="match status" value="1"/>
</dbReference>
<dbReference type="PROSITE" id="PS50041">
    <property type="entry name" value="C_TYPE_LECTIN_2"/>
    <property type="match status" value="1"/>
</dbReference>
<dbReference type="SUPFAM" id="SSF49899">
    <property type="entry name" value="Concanavalin A-like lectins/glucanases"/>
    <property type="match status" value="1"/>
</dbReference>